<comment type="caution">
    <text evidence="3">The sequence shown here is derived from an EMBL/GenBank/DDBJ whole genome shotgun (WGS) entry which is preliminary data.</text>
</comment>
<dbReference type="Pfam" id="PF00174">
    <property type="entry name" value="Oxidored_molyb"/>
    <property type="match status" value="1"/>
</dbReference>
<protein>
    <submittedName>
        <fullName evidence="3">Molybdopterin-dependent oxidoreductase-like protein</fullName>
    </submittedName>
</protein>
<reference evidence="3 4" key="1">
    <citation type="submission" date="2019-02" db="EMBL/GenBank/DDBJ databases">
        <title>Genomic Encyclopedia of Type Strains, Phase IV (KMG-IV): sequencing the most valuable type-strain genomes for metagenomic binning, comparative biology and taxonomic classification.</title>
        <authorList>
            <person name="Goeker M."/>
        </authorList>
    </citation>
    <scope>NUCLEOTIDE SEQUENCE [LARGE SCALE GENOMIC DNA]</scope>
    <source>
        <strain evidence="3 4">DSM 19570</strain>
    </source>
</reference>
<dbReference type="RefSeq" id="WP_165393301.1">
    <property type="nucleotide sequence ID" value="NZ_SHKP01000006.1"/>
</dbReference>
<evidence type="ECO:0000259" key="2">
    <source>
        <dbReference type="Pfam" id="PF00174"/>
    </source>
</evidence>
<dbReference type="EMBL" id="SHKP01000006">
    <property type="protein sequence ID" value="RZT97914.1"/>
    <property type="molecule type" value="Genomic_DNA"/>
</dbReference>
<proteinExistence type="predicted"/>
<evidence type="ECO:0000313" key="4">
    <source>
        <dbReference type="Proteomes" id="UP000293671"/>
    </source>
</evidence>
<keyword evidence="1" id="KW-0732">Signal</keyword>
<dbReference type="InterPro" id="IPR000572">
    <property type="entry name" value="OxRdtase_Mopterin-bd_dom"/>
</dbReference>
<keyword evidence="4" id="KW-1185">Reference proteome</keyword>
<accession>A0A4Q7VNW0</accession>
<gene>
    <name evidence="3" type="ORF">EV670_2314</name>
</gene>
<evidence type="ECO:0000256" key="1">
    <source>
        <dbReference type="SAM" id="SignalP"/>
    </source>
</evidence>
<feature type="signal peptide" evidence="1">
    <location>
        <begin position="1"/>
        <end position="23"/>
    </location>
</feature>
<dbReference type="Gene3D" id="3.90.420.10">
    <property type="entry name" value="Oxidoreductase, molybdopterin-binding domain"/>
    <property type="match status" value="1"/>
</dbReference>
<sequence>MLAEGRRALLLVLLASAALPAAAQAPGPGPAGVSVRGDVLRPLQLGREELAAFAADEQASTSVLRRVAGQERQTTARGVRLRALLARAGLAERDRLDWRKTVVIVSASDGYRVVFSWPELENTEAGAQVLVLYERDGAPLPASEGPLALLAAADLRPGPRHVKWLSTVEVRILRE</sequence>
<name>A0A4Q7VNW0_9BURK</name>
<dbReference type="SUPFAM" id="SSF56524">
    <property type="entry name" value="Oxidoreductase molybdopterin-binding domain"/>
    <property type="match status" value="1"/>
</dbReference>
<evidence type="ECO:0000313" key="3">
    <source>
        <dbReference type="EMBL" id="RZT97914.1"/>
    </source>
</evidence>
<dbReference type="Proteomes" id="UP000293671">
    <property type="component" value="Unassembled WGS sequence"/>
</dbReference>
<dbReference type="InterPro" id="IPR036374">
    <property type="entry name" value="OxRdtase_Mopterin-bd_sf"/>
</dbReference>
<feature type="chain" id="PRO_5020719396" evidence="1">
    <location>
        <begin position="24"/>
        <end position="175"/>
    </location>
</feature>
<dbReference type="AlphaFoldDB" id="A0A4Q7VNW0"/>
<organism evidence="3 4">
    <name type="scientific">Rivibacter subsaxonicus</name>
    <dbReference type="NCBI Taxonomy" id="457575"/>
    <lineage>
        <taxon>Bacteria</taxon>
        <taxon>Pseudomonadati</taxon>
        <taxon>Pseudomonadota</taxon>
        <taxon>Betaproteobacteria</taxon>
        <taxon>Burkholderiales</taxon>
        <taxon>Rivibacter</taxon>
    </lineage>
</organism>
<feature type="domain" description="Oxidoreductase molybdopterin-binding" evidence="2">
    <location>
        <begin position="72"/>
        <end position="170"/>
    </location>
</feature>